<keyword evidence="3" id="KW-1185">Reference proteome</keyword>
<protein>
    <submittedName>
        <fullName evidence="2">Uncharacterized protein</fullName>
    </submittedName>
</protein>
<evidence type="ECO:0000313" key="2">
    <source>
        <dbReference type="EMBL" id="MDR6510713.1"/>
    </source>
</evidence>
<gene>
    <name evidence="2" type="ORF">J2792_001579</name>
</gene>
<evidence type="ECO:0000256" key="1">
    <source>
        <dbReference type="SAM" id="SignalP"/>
    </source>
</evidence>
<evidence type="ECO:0000313" key="3">
    <source>
        <dbReference type="Proteomes" id="UP001184150"/>
    </source>
</evidence>
<comment type="caution">
    <text evidence="2">The sequence shown here is derived from an EMBL/GenBank/DDBJ whole genome shotgun (WGS) entry which is preliminary data.</text>
</comment>
<feature type="chain" id="PRO_5045765972" evidence="1">
    <location>
        <begin position="23"/>
        <end position="130"/>
    </location>
</feature>
<accession>A0ABU1MK43</accession>
<reference evidence="2 3" key="1">
    <citation type="submission" date="2023-07" db="EMBL/GenBank/DDBJ databases">
        <title>Sorghum-associated microbial communities from plants grown in Nebraska, USA.</title>
        <authorList>
            <person name="Schachtman D."/>
        </authorList>
    </citation>
    <scope>NUCLEOTIDE SEQUENCE [LARGE SCALE GENOMIC DNA]</scope>
    <source>
        <strain evidence="2 3">DS1027</strain>
    </source>
</reference>
<keyword evidence="1" id="KW-0732">Signal</keyword>
<name>A0ABU1MK43_9SPHN</name>
<proteinExistence type="predicted"/>
<dbReference type="RefSeq" id="WP_022676728.1">
    <property type="nucleotide sequence ID" value="NZ_CP140000.1"/>
</dbReference>
<organism evidence="2 3">
    <name type="scientific">Novosphingobium capsulatum</name>
    <dbReference type="NCBI Taxonomy" id="13688"/>
    <lineage>
        <taxon>Bacteria</taxon>
        <taxon>Pseudomonadati</taxon>
        <taxon>Pseudomonadota</taxon>
        <taxon>Alphaproteobacteria</taxon>
        <taxon>Sphingomonadales</taxon>
        <taxon>Sphingomonadaceae</taxon>
        <taxon>Novosphingobium</taxon>
    </lineage>
</organism>
<dbReference type="Proteomes" id="UP001184150">
    <property type="component" value="Unassembled WGS sequence"/>
</dbReference>
<dbReference type="EMBL" id="JAVDRD010000003">
    <property type="protein sequence ID" value="MDR6510713.1"/>
    <property type="molecule type" value="Genomic_DNA"/>
</dbReference>
<feature type="signal peptide" evidence="1">
    <location>
        <begin position="1"/>
        <end position="22"/>
    </location>
</feature>
<sequence length="130" mass="13760">MSALLIMALATVTAPDSAPALAAVQKCDKQAMRAMATGEPHRRTEFAAAVYAEQRAIAQERAALLDAQIAGTPSPSGAATAATALGQIDARQKELDDVKAIEKSWRDLFDEVRADFLANCSSGKRNADDK</sequence>